<dbReference type="AlphaFoldDB" id="A0A1Q9LS80"/>
<gene>
    <name evidence="5" type="ORF">BJP25_09320</name>
</gene>
<dbReference type="Pfam" id="PF08540">
    <property type="entry name" value="HMG_CoA_synt_C"/>
    <property type="match status" value="1"/>
</dbReference>
<evidence type="ECO:0000313" key="6">
    <source>
        <dbReference type="Proteomes" id="UP000186040"/>
    </source>
</evidence>
<comment type="similarity">
    <text evidence="1">Belongs to the thiolase-like superfamily. HMG-CoA synthase family.</text>
</comment>
<dbReference type="Pfam" id="PF01154">
    <property type="entry name" value="HMG_CoA_synt_N"/>
    <property type="match status" value="1"/>
</dbReference>
<dbReference type="OrthoDB" id="9769523at2"/>
<sequence length="410" mass="43189">MSVGIEALNAHCGVAAIDVPALFAGRGLDPERLGNLMMAQKSVALPFDDPVTHAVNAAKPVVDALDPAERDRIELLVTSTESGVDLSKSVASYVHRYLGLGPRCRLLEVKQACYAATGALQLACGYLASAAPGTKALVIATDVSLVDEGSAYTEPAMGTGAAAVLLGDRPAVLDVDLGAHGLHSFEVFDSARPAPTFDVADSDTSLLAYLDCLSACFTDYAERVADVDFATTFAGLAMHTPFAGIVRAAHRALAREHGVRDAAADFAARVAPALEYPRRVGNLCSGSVYLALASLVDHLRPTDPVRVGLYSYGSGCAAEFYSGVVDAASTAAVGRMRIGQQLDARCALEFDEYKALLAENAACLVPTAELDVDPGRWGHVLDRVGGRRTLLAHTATRGHHRHYDWLEVGS</sequence>
<dbReference type="Proteomes" id="UP000186040">
    <property type="component" value="Unassembled WGS sequence"/>
</dbReference>
<evidence type="ECO:0000259" key="3">
    <source>
        <dbReference type="Pfam" id="PF01154"/>
    </source>
</evidence>
<comment type="caution">
    <text evidence="5">The sequence shown here is derived from an EMBL/GenBank/DDBJ whole genome shotgun (WGS) entry which is preliminary data.</text>
</comment>
<dbReference type="Gene3D" id="3.40.47.10">
    <property type="match status" value="2"/>
</dbReference>
<proteinExistence type="inferred from homology"/>
<organism evidence="5 6">
    <name type="scientific">Actinokineospora bangkokensis</name>
    <dbReference type="NCBI Taxonomy" id="1193682"/>
    <lineage>
        <taxon>Bacteria</taxon>
        <taxon>Bacillati</taxon>
        <taxon>Actinomycetota</taxon>
        <taxon>Actinomycetes</taxon>
        <taxon>Pseudonocardiales</taxon>
        <taxon>Pseudonocardiaceae</taxon>
        <taxon>Actinokineospora</taxon>
    </lineage>
</organism>
<dbReference type="InterPro" id="IPR013528">
    <property type="entry name" value="HMG_CoA_synth_N"/>
</dbReference>
<dbReference type="RefSeq" id="WP_075973463.1">
    <property type="nucleotide sequence ID" value="NZ_MKQR01000006.1"/>
</dbReference>
<evidence type="ECO:0000256" key="1">
    <source>
        <dbReference type="ARBA" id="ARBA00007061"/>
    </source>
</evidence>
<name>A0A1Q9LS80_9PSEU</name>
<dbReference type="PANTHER" id="PTHR43323:SF2">
    <property type="entry name" value="HYDROXYMETHYLGLUTARYL-COA SYNTHASE"/>
    <property type="match status" value="1"/>
</dbReference>
<keyword evidence="6" id="KW-1185">Reference proteome</keyword>
<evidence type="ECO:0000313" key="5">
    <source>
        <dbReference type="EMBL" id="OLR94896.1"/>
    </source>
</evidence>
<dbReference type="InterPro" id="IPR016039">
    <property type="entry name" value="Thiolase-like"/>
</dbReference>
<feature type="domain" description="Hydroxymethylglutaryl-coenzyme A synthase C-terminal" evidence="4">
    <location>
        <begin position="262"/>
        <end position="358"/>
    </location>
</feature>
<dbReference type="PANTHER" id="PTHR43323">
    <property type="entry name" value="3-HYDROXY-3-METHYLGLUTARYL COENZYME A SYNTHASE"/>
    <property type="match status" value="1"/>
</dbReference>
<evidence type="ECO:0000256" key="2">
    <source>
        <dbReference type="ARBA" id="ARBA00022679"/>
    </source>
</evidence>
<protein>
    <submittedName>
        <fullName evidence="5">3-hydroxy-3-methylglutaryl-ACP synthase</fullName>
    </submittedName>
</protein>
<dbReference type="EMBL" id="MKQR01000006">
    <property type="protein sequence ID" value="OLR94896.1"/>
    <property type="molecule type" value="Genomic_DNA"/>
</dbReference>
<dbReference type="GO" id="GO:0004421">
    <property type="term" value="F:hydroxymethylglutaryl-CoA synthase activity"/>
    <property type="evidence" value="ECO:0007669"/>
    <property type="project" value="InterPro"/>
</dbReference>
<dbReference type="SUPFAM" id="SSF53901">
    <property type="entry name" value="Thiolase-like"/>
    <property type="match status" value="2"/>
</dbReference>
<dbReference type="STRING" id="1193682.BJP25_09320"/>
<keyword evidence="2" id="KW-0808">Transferase</keyword>
<dbReference type="InterPro" id="IPR013746">
    <property type="entry name" value="HMG_CoA_synt_C_dom"/>
</dbReference>
<dbReference type="GO" id="GO:0006084">
    <property type="term" value="P:acetyl-CoA metabolic process"/>
    <property type="evidence" value="ECO:0007669"/>
    <property type="project" value="InterPro"/>
</dbReference>
<evidence type="ECO:0000259" key="4">
    <source>
        <dbReference type="Pfam" id="PF08540"/>
    </source>
</evidence>
<reference evidence="5 6" key="1">
    <citation type="submission" date="2016-10" db="EMBL/GenBank/DDBJ databases">
        <title>The Draft Genome Sequence of Actinokineospora bangkokensis 44EHWT reveals the biosynthetic pathway of antifungal compounds Thailandins with unusual extender unit butylmalonyl-CoA.</title>
        <authorList>
            <person name="Greule A."/>
            <person name="Intra B."/>
            <person name="Flemming S."/>
            <person name="Rommel M.G."/>
            <person name="Panbangred W."/>
            <person name="Bechthold A."/>
        </authorList>
    </citation>
    <scope>NUCLEOTIDE SEQUENCE [LARGE SCALE GENOMIC DNA]</scope>
    <source>
        <strain evidence="5 6">44EHW</strain>
    </source>
</reference>
<dbReference type="CDD" id="cd00827">
    <property type="entry name" value="init_cond_enzymes"/>
    <property type="match status" value="1"/>
</dbReference>
<accession>A0A1Q9LS80</accession>
<feature type="domain" description="Hydroxymethylglutaryl-coenzyme A synthase N-terminal" evidence="3">
    <location>
        <begin position="70"/>
        <end position="168"/>
    </location>
</feature>